<dbReference type="EMBL" id="KZ819740">
    <property type="protein sequence ID" value="PWN53123.1"/>
    <property type="molecule type" value="Genomic_DNA"/>
</dbReference>
<evidence type="ECO:0000313" key="1">
    <source>
        <dbReference type="EMBL" id="PWN53123.1"/>
    </source>
</evidence>
<protein>
    <submittedName>
        <fullName evidence="1">Uncharacterized protein</fullName>
    </submittedName>
</protein>
<keyword evidence="2" id="KW-1185">Reference proteome</keyword>
<gene>
    <name evidence="1" type="ORF">IE53DRAFT_210964</name>
</gene>
<organism evidence="1 2">
    <name type="scientific">Violaceomyces palustris</name>
    <dbReference type="NCBI Taxonomy" id="1673888"/>
    <lineage>
        <taxon>Eukaryota</taxon>
        <taxon>Fungi</taxon>
        <taxon>Dikarya</taxon>
        <taxon>Basidiomycota</taxon>
        <taxon>Ustilaginomycotina</taxon>
        <taxon>Ustilaginomycetes</taxon>
        <taxon>Violaceomycetales</taxon>
        <taxon>Violaceomycetaceae</taxon>
        <taxon>Violaceomyces</taxon>
    </lineage>
</organism>
<evidence type="ECO:0000313" key="2">
    <source>
        <dbReference type="Proteomes" id="UP000245626"/>
    </source>
</evidence>
<name>A0ACD0P4Q6_9BASI</name>
<reference evidence="1 2" key="1">
    <citation type="journal article" date="2018" name="Mol. Biol. Evol.">
        <title>Broad Genomic Sampling Reveals a Smut Pathogenic Ancestry of the Fungal Clade Ustilaginomycotina.</title>
        <authorList>
            <person name="Kijpornyongpan T."/>
            <person name="Mondo S.J."/>
            <person name="Barry K."/>
            <person name="Sandor L."/>
            <person name="Lee J."/>
            <person name="Lipzen A."/>
            <person name="Pangilinan J."/>
            <person name="LaButti K."/>
            <person name="Hainaut M."/>
            <person name="Henrissat B."/>
            <person name="Grigoriev I.V."/>
            <person name="Spatafora J.W."/>
            <person name="Aime M.C."/>
        </authorList>
    </citation>
    <scope>NUCLEOTIDE SEQUENCE [LARGE SCALE GENOMIC DNA]</scope>
    <source>
        <strain evidence="1 2">SA 807</strain>
    </source>
</reference>
<proteinExistence type="predicted"/>
<sequence length="237" mass="25850">MKSLLNIPYVLLLLNLTVSVYGGGFFKKGPSLECYKELSGGEKKSGLHFHFPSFGSSNRSASPSSRGSSSSTGSGSSRGTESESVAEGFLSSHREWGGEKAEHSPRDSKTFYGRFRSKLQPLTSKGGRQVSVTSPNNLGQTPNPDGTIEPSDEMKGKLTLIHGGTDLKELLKQARKNPIPSLRESHLHPSEWDGPKGDWYSQLLSHAASSNPRGIAVRHDLGDGQRRFYYLPSPKFE</sequence>
<dbReference type="Proteomes" id="UP000245626">
    <property type="component" value="Unassembled WGS sequence"/>
</dbReference>
<accession>A0ACD0P4Q6</accession>